<keyword evidence="3" id="KW-1185">Reference proteome</keyword>
<feature type="non-terminal residue" evidence="2">
    <location>
        <position position="66"/>
    </location>
</feature>
<reference evidence="2 3" key="1">
    <citation type="submission" date="2020-02" db="EMBL/GenBank/DDBJ databases">
        <authorList>
            <person name="Ferguson B K."/>
        </authorList>
    </citation>
    <scope>NUCLEOTIDE SEQUENCE [LARGE SCALE GENOMIC DNA]</scope>
</reference>
<evidence type="ECO:0000313" key="3">
    <source>
        <dbReference type="Proteomes" id="UP000479000"/>
    </source>
</evidence>
<name>A0A6H5H9L2_9HEMI</name>
<dbReference type="EMBL" id="CADCXU010025348">
    <property type="protein sequence ID" value="CAB0012370.1"/>
    <property type="molecule type" value="Genomic_DNA"/>
</dbReference>
<evidence type="ECO:0000313" key="2">
    <source>
        <dbReference type="EMBL" id="CAB0012370.1"/>
    </source>
</evidence>
<dbReference type="AlphaFoldDB" id="A0A6H5H9L2"/>
<dbReference type="Proteomes" id="UP000479000">
    <property type="component" value="Unassembled WGS sequence"/>
</dbReference>
<feature type="region of interest" description="Disordered" evidence="1">
    <location>
        <begin position="1"/>
        <end position="26"/>
    </location>
</feature>
<evidence type="ECO:0000256" key="1">
    <source>
        <dbReference type="SAM" id="MobiDB-lite"/>
    </source>
</evidence>
<organism evidence="2 3">
    <name type="scientific">Nesidiocoris tenuis</name>
    <dbReference type="NCBI Taxonomy" id="355587"/>
    <lineage>
        <taxon>Eukaryota</taxon>
        <taxon>Metazoa</taxon>
        <taxon>Ecdysozoa</taxon>
        <taxon>Arthropoda</taxon>
        <taxon>Hexapoda</taxon>
        <taxon>Insecta</taxon>
        <taxon>Pterygota</taxon>
        <taxon>Neoptera</taxon>
        <taxon>Paraneoptera</taxon>
        <taxon>Hemiptera</taxon>
        <taxon>Heteroptera</taxon>
        <taxon>Panheteroptera</taxon>
        <taxon>Cimicomorpha</taxon>
        <taxon>Miridae</taxon>
        <taxon>Dicyphina</taxon>
        <taxon>Nesidiocoris</taxon>
    </lineage>
</organism>
<sequence>MEEEEEEHRESIKPVKIQTSGNKTSENCRLANAGFSAQRLRCLPKSRYSRFCSPDNLRAELARATE</sequence>
<accession>A0A6H5H9L2</accession>
<feature type="compositionally biased region" description="Polar residues" evidence="1">
    <location>
        <begin position="17"/>
        <end position="26"/>
    </location>
</feature>
<gene>
    <name evidence="2" type="ORF">NTEN_LOCUS17115</name>
</gene>
<protein>
    <submittedName>
        <fullName evidence="2">Uncharacterized protein</fullName>
    </submittedName>
</protein>
<proteinExistence type="predicted"/>